<evidence type="ECO:0000256" key="1">
    <source>
        <dbReference type="ARBA" id="ARBA00004651"/>
    </source>
</evidence>
<dbReference type="InterPro" id="IPR006685">
    <property type="entry name" value="MscS_channel_2nd"/>
</dbReference>
<gene>
    <name evidence="10" type="ORF">DTL3_0096</name>
</gene>
<evidence type="ECO:0000256" key="6">
    <source>
        <dbReference type="ARBA" id="ARBA00023136"/>
    </source>
</evidence>
<proteinExistence type="inferred from homology"/>
<dbReference type="OrthoDB" id="9809206at2"/>
<feature type="transmembrane region" description="Helical" evidence="7">
    <location>
        <begin position="54"/>
        <end position="75"/>
    </location>
</feature>
<dbReference type="STRING" id="1006576.DTL3_0096"/>
<dbReference type="GO" id="GO:0005886">
    <property type="term" value="C:plasma membrane"/>
    <property type="evidence" value="ECO:0007669"/>
    <property type="project" value="UniProtKB-SubCell"/>
</dbReference>
<dbReference type="EMBL" id="LN824141">
    <property type="protein sequence ID" value="CEP77430.1"/>
    <property type="molecule type" value="Genomic_DNA"/>
</dbReference>
<dbReference type="InterPro" id="IPR011066">
    <property type="entry name" value="MscS_channel_C_sf"/>
</dbReference>
<dbReference type="InterPro" id="IPR049278">
    <property type="entry name" value="MS_channel_C"/>
</dbReference>
<keyword evidence="3" id="KW-1003">Cell membrane</keyword>
<dbReference type="GO" id="GO:0008381">
    <property type="term" value="F:mechanosensitive monoatomic ion channel activity"/>
    <property type="evidence" value="ECO:0007669"/>
    <property type="project" value="InterPro"/>
</dbReference>
<dbReference type="Proteomes" id="UP000032809">
    <property type="component" value="Chromosome I"/>
</dbReference>
<evidence type="ECO:0000256" key="7">
    <source>
        <dbReference type="SAM" id="Phobius"/>
    </source>
</evidence>
<feature type="domain" description="Mechanosensitive ion channel MscS C-terminal" evidence="9">
    <location>
        <begin position="172"/>
        <end position="255"/>
    </location>
</feature>
<feature type="transmembrane region" description="Helical" evidence="7">
    <location>
        <begin position="12"/>
        <end position="33"/>
    </location>
</feature>
<dbReference type="PANTHER" id="PTHR30221:SF1">
    <property type="entry name" value="SMALL-CONDUCTANCE MECHANOSENSITIVE CHANNEL"/>
    <property type="match status" value="1"/>
</dbReference>
<dbReference type="Gene3D" id="2.30.30.60">
    <property type="match status" value="1"/>
</dbReference>
<dbReference type="AlphaFoldDB" id="A0A0C7NZJ4"/>
<dbReference type="SUPFAM" id="SSF82689">
    <property type="entry name" value="Mechanosensitive channel protein MscS (YggB), C-terminal domain"/>
    <property type="match status" value="1"/>
</dbReference>
<evidence type="ECO:0000256" key="5">
    <source>
        <dbReference type="ARBA" id="ARBA00022989"/>
    </source>
</evidence>
<keyword evidence="11" id="KW-1185">Reference proteome</keyword>
<evidence type="ECO:0000259" key="9">
    <source>
        <dbReference type="Pfam" id="PF21082"/>
    </source>
</evidence>
<sequence>MDEWVKTIIIYLIKIGISILVVVLAKYIAKLIYKIILSTAEKSGKVAISYKKSLMTLINTAMYILAGFIIISVIFTNLSAFLAGLGIGGVIIAFAVQEPLGNLICGFLIMLNHLVVDGESVEIDGIGGTVQEIDINHVVLKTFDGKLIHIPSKQVWTNKIIHYWPEDIRRNEIKVRVSYKYDINLITTVLDEAIRTSELVYIDDDHQPAIVFDSYGDSSMNFIVRFWAKRDNFISSTTSAAESVKQKFMENNIEIPYNQIDLHIKDVNPQLVQNKDRN</sequence>
<organism evidence="10 11">
    <name type="scientific">Defluviitoga tunisiensis</name>
    <dbReference type="NCBI Taxonomy" id="1006576"/>
    <lineage>
        <taxon>Bacteria</taxon>
        <taxon>Thermotogati</taxon>
        <taxon>Thermotogota</taxon>
        <taxon>Thermotogae</taxon>
        <taxon>Petrotogales</taxon>
        <taxon>Petrotogaceae</taxon>
        <taxon>Defluviitoga</taxon>
    </lineage>
</organism>
<dbReference type="HOGENOM" id="CLU_037945_1_0_0"/>
<evidence type="ECO:0000256" key="2">
    <source>
        <dbReference type="ARBA" id="ARBA00008017"/>
    </source>
</evidence>
<feature type="transmembrane region" description="Helical" evidence="7">
    <location>
        <begin position="81"/>
        <end position="100"/>
    </location>
</feature>
<dbReference type="SUPFAM" id="SSF50182">
    <property type="entry name" value="Sm-like ribonucleoproteins"/>
    <property type="match status" value="1"/>
</dbReference>
<protein>
    <submittedName>
        <fullName evidence="10">Mechanosensitive ion channel MscS</fullName>
    </submittedName>
</protein>
<comment type="subcellular location">
    <subcellularLocation>
        <location evidence="1">Cell membrane</location>
        <topology evidence="1">Multi-pass membrane protein</topology>
    </subcellularLocation>
</comment>
<feature type="domain" description="Mechanosensitive ion channel MscS" evidence="8">
    <location>
        <begin position="100"/>
        <end position="161"/>
    </location>
</feature>
<comment type="similarity">
    <text evidence="2">Belongs to the MscS (TC 1.A.23) family.</text>
</comment>
<dbReference type="Pfam" id="PF21082">
    <property type="entry name" value="MS_channel_3rd"/>
    <property type="match status" value="1"/>
</dbReference>
<dbReference type="Pfam" id="PF00924">
    <property type="entry name" value="MS_channel_2nd"/>
    <property type="match status" value="1"/>
</dbReference>
<evidence type="ECO:0000313" key="10">
    <source>
        <dbReference type="EMBL" id="CEP77430.1"/>
    </source>
</evidence>
<keyword evidence="5 7" id="KW-1133">Transmembrane helix</keyword>
<reference evidence="11" key="1">
    <citation type="submission" date="2014-11" db="EMBL/GenBank/DDBJ databases">
        <authorList>
            <person name="Wibberg D."/>
        </authorList>
    </citation>
    <scope>NUCLEOTIDE SEQUENCE [LARGE SCALE GENOMIC DNA]</scope>
    <source>
        <strain evidence="11">L3</strain>
    </source>
</reference>
<dbReference type="InterPro" id="IPR045275">
    <property type="entry name" value="MscS_archaea/bacteria_type"/>
</dbReference>
<dbReference type="SUPFAM" id="SSF82861">
    <property type="entry name" value="Mechanosensitive channel protein MscS (YggB), transmembrane region"/>
    <property type="match status" value="1"/>
</dbReference>
<evidence type="ECO:0000313" key="11">
    <source>
        <dbReference type="Proteomes" id="UP000032809"/>
    </source>
</evidence>
<evidence type="ECO:0000256" key="4">
    <source>
        <dbReference type="ARBA" id="ARBA00022692"/>
    </source>
</evidence>
<dbReference type="Gene3D" id="3.30.70.100">
    <property type="match status" value="1"/>
</dbReference>
<dbReference type="RefSeq" id="WP_045087053.1">
    <property type="nucleotide sequence ID" value="NZ_LN824141.1"/>
</dbReference>
<dbReference type="InterPro" id="IPR010920">
    <property type="entry name" value="LSM_dom_sf"/>
</dbReference>
<evidence type="ECO:0000259" key="8">
    <source>
        <dbReference type="Pfam" id="PF00924"/>
    </source>
</evidence>
<keyword evidence="4 7" id="KW-0812">Transmembrane</keyword>
<name>A0A0C7NZJ4_DEFTU</name>
<accession>A0A0C7NZJ4</accession>
<dbReference type="KEGG" id="dtn:DTL3_0096"/>
<dbReference type="PANTHER" id="PTHR30221">
    <property type="entry name" value="SMALL-CONDUCTANCE MECHANOSENSITIVE CHANNEL"/>
    <property type="match status" value="1"/>
</dbReference>
<keyword evidence="6 7" id="KW-0472">Membrane</keyword>
<dbReference type="Gene3D" id="1.10.287.1260">
    <property type="match status" value="1"/>
</dbReference>
<evidence type="ECO:0000256" key="3">
    <source>
        <dbReference type="ARBA" id="ARBA00022475"/>
    </source>
</evidence>
<dbReference type="InterPro" id="IPR011014">
    <property type="entry name" value="MscS_channel_TM-2"/>
</dbReference>
<dbReference type="InterPro" id="IPR023408">
    <property type="entry name" value="MscS_beta-dom_sf"/>
</dbReference>